<evidence type="ECO:0000256" key="1">
    <source>
        <dbReference type="ARBA" id="ARBA00004370"/>
    </source>
</evidence>
<evidence type="ECO:0000313" key="7">
    <source>
        <dbReference type="EMBL" id="KAK2160560.1"/>
    </source>
</evidence>
<reference evidence="7" key="1">
    <citation type="journal article" date="2023" name="Mol. Biol. Evol.">
        <title>Third-Generation Sequencing Reveals the Adaptive Role of the Epigenome in Three Deep-Sea Polychaetes.</title>
        <authorList>
            <person name="Perez M."/>
            <person name="Aroh O."/>
            <person name="Sun Y."/>
            <person name="Lan Y."/>
            <person name="Juniper S.K."/>
            <person name="Young C.R."/>
            <person name="Angers B."/>
            <person name="Qian P.Y."/>
        </authorList>
    </citation>
    <scope>NUCLEOTIDE SEQUENCE</scope>
    <source>
        <strain evidence="7">P08H-3</strain>
    </source>
</reference>
<dbReference type="InterPro" id="IPR008166">
    <property type="entry name" value="Glyco_transf_92"/>
</dbReference>
<dbReference type="Pfam" id="PF01697">
    <property type="entry name" value="Glyco_transf_92"/>
    <property type="match status" value="1"/>
</dbReference>
<proteinExistence type="inferred from homology"/>
<gene>
    <name evidence="7" type="ORF">LSH36_130g00000</name>
</gene>
<evidence type="ECO:0000256" key="5">
    <source>
        <dbReference type="ARBA" id="ARBA00023136"/>
    </source>
</evidence>
<dbReference type="Proteomes" id="UP001208570">
    <property type="component" value="Unassembled WGS sequence"/>
</dbReference>
<keyword evidence="3 6" id="KW-0328">Glycosyltransferase</keyword>
<evidence type="ECO:0000256" key="2">
    <source>
        <dbReference type="ARBA" id="ARBA00007647"/>
    </source>
</evidence>
<accession>A0AAD9JYI1</accession>
<sequence>MEYNILFGAEVVQIYSSELPKSLYPYIQYYQRRGLLAVLPWTLPRELGNLANSQIVRLRLQPLMIRECQCRYQQRSRFG</sequence>
<evidence type="ECO:0000256" key="6">
    <source>
        <dbReference type="RuleBase" id="RU366017"/>
    </source>
</evidence>
<name>A0AAD9JYI1_9ANNE</name>
<organism evidence="7 8">
    <name type="scientific">Paralvinella palmiformis</name>
    <dbReference type="NCBI Taxonomy" id="53620"/>
    <lineage>
        <taxon>Eukaryota</taxon>
        <taxon>Metazoa</taxon>
        <taxon>Spiralia</taxon>
        <taxon>Lophotrochozoa</taxon>
        <taxon>Annelida</taxon>
        <taxon>Polychaeta</taxon>
        <taxon>Sedentaria</taxon>
        <taxon>Canalipalpata</taxon>
        <taxon>Terebellida</taxon>
        <taxon>Terebelliformia</taxon>
        <taxon>Alvinellidae</taxon>
        <taxon>Paralvinella</taxon>
    </lineage>
</organism>
<keyword evidence="4 6" id="KW-0808">Transferase</keyword>
<comment type="subcellular location">
    <subcellularLocation>
        <location evidence="1">Membrane</location>
    </subcellularLocation>
</comment>
<comment type="similarity">
    <text evidence="2 6">Belongs to the glycosyltransferase 92 family.</text>
</comment>
<evidence type="ECO:0000313" key="8">
    <source>
        <dbReference type="Proteomes" id="UP001208570"/>
    </source>
</evidence>
<keyword evidence="5" id="KW-0472">Membrane</keyword>
<keyword evidence="8" id="KW-1185">Reference proteome</keyword>
<protein>
    <recommendedName>
        <fullName evidence="6">Glycosyltransferase family 92 protein</fullName>
        <ecNumber evidence="6">2.4.1.-</ecNumber>
    </recommendedName>
</protein>
<dbReference type="GO" id="GO:0016757">
    <property type="term" value="F:glycosyltransferase activity"/>
    <property type="evidence" value="ECO:0007669"/>
    <property type="project" value="UniProtKB-UniRule"/>
</dbReference>
<dbReference type="AlphaFoldDB" id="A0AAD9JYI1"/>
<evidence type="ECO:0000256" key="3">
    <source>
        <dbReference type="ARBA" id="ARBA00022676"/>
    </source>
</evidence>
<comment type="caution">
    <text evidence="7">The sequence shown here is derived from an EMBL/GenBank/DDBJ whole genome shotgun (WGS) entry which is preliminary data.</text>
</comment>
<dbReference type="EMBL" id="JAODUP010000130">
    <property type="protein sequence ID" value="KAK2160560.1"/>
    <property type="molecule type" value="Genomic_DNA"/>
</dbReference>
<dbReference type="EC" id="2.4.1.-" evidence="6"/>
<evidence type="ECO:0000256" key="4">
    <source>
        <dbReference type="ARBA" id="ARBA00022679"/>
    </source>
</evidence>
<dbReference type="GO" id="GO:0016020">
    <property type="term" value="C:membrane"/>
    <property type="evidence" value="ECO:0007669"/>
    <property type="project" value="UniProtKB-SubCell"/>
</dbReference>